<evidence type="ECO:0000313" key="2">
    <source>
        <dbReference type="Proteomes" id="UP001165160"/>
    </source>
</evidence>
<dbReference type="GO" id="GO:0005634">
    <property type="term" value="C:nucleus"/>
    <property type="evidence" value="ECO:0007669"/>
    <property type="project" value="TreeGrafter"/>
</dbReference>
<dbReference type="AlphaFoldDB" id="A0A9W7C5P2"/>
<dbReference type="Gene3D" id="3.40.50.620">
    <property type="entry name" value="HUPs"/>
    <property type="match status" value="1"/>
</dbReference>
<dbReference type="Proteomes" id="UP001165160">
    <property type="component" value="Unassembled WGS sequence"/>
</dbReference>
<reference evidence="2" key="1">
    <citation type="journal article" date="2023" name="Commun. Biol.">
        <title>Genome analysis of Parmales, the sister group of diatoms, reveals the evolutionary specialization of diatoms from phago-mixotrophs to photoautotrophs.</title>
        <authorList>
            <person name="Ban H."/>
            <person name="Sato S."/>
            <person name="Yoshikawa S."/>
            <person name="Yamada K."/>
            <person name="Nakamura Y."/>
            <person name="Ichinomiya M."/>
            <person name="Sato N."/>
            <person name="Blanc-Mathieu R."/>
            <person name="Endo H."/>
            <person name="Kuwata A."/>
            <person name="Ogata H."/>
        </authorList>
    </citation>
    <scope>NUCLEOTIDE SEQUENCE [LARGE SCALE GENOMIC DNA]</scope>
    <source>
        <strain evidence="2">NIES 3699</strain>
    </source>
</reference>
<dbReference type="GO" id="GO:0000309">
    <property type="term" value="F:nicotinamide-nucleotide adenylyltransferase activity"/>
    <property type="evidence" value="ECO:0007669"/>
    <property type="project" value="TreeGrafter"/>
</dbReference>
<protein>
    <submittedName>
        <fullName evidence="1">Uncharacterized protein</fullName>
    </submittedName>
</protein>
<keyword evidence="2" id="KW-1185">Reference proteome</keyword>
<proteinExistence type="predicted"/>
<organism evidence="1 2">
    <name type="scientific">Triparma verrucosa</name>
    <dbReference type="NCBI Taxonomy" id="1606542"/>
    <lineage>
        <taxon>Eukaryota</taxon>
        <taxon>Sar</taxon>
        <taxon>Stramenopiles</taxon>
        <taxon>Ochrophyta</taxon>
        <taxon>Bolidophyceae</taxon>
        <taxon>Parmales</taxon>
        <taxon>Triparmaceae</taxon>
        <taxon>Triparma</taxon>
    </lineage>
</organism>
<dbReference type="GO" id="GO:0005737">
    <property type="term" value="C:cytoplasm"/>
    <property type="evidence" value="ECO:0007669"/>
    <property type="project" value="TreeGrafter"/>
</dbReference>
<dbReference type="InterPro" id="IPR014729">
    <property type="entry name" value="Rossmann-like_a/b/a_fold"/>
</dbReference>
<dbReference type="GO" id="GO:0016887">
    <property type="term" value="F:ATP hydrolysis activity"/>
    <property type="evidence" value="ECO:0007669"/>
    <property type="project" value="TreeGrafter"/>
</dbReference>
<dbReference type="PANTHER" id="PTHR31285">
    <property type="entry name" value="NICOTINAMIDE MONONUCLEOTIDE ADENYLYLTRANSFERASE"/>
    <property type="match status" value="1"/>
</dbReference>
<dbReference type="SUPFAM" id="SSF52374">
    <property type="entry name" value="Nucleotidylyl transferase"/>
    <property type="match status" value="1"/>
</dbReference>
<sequence>MPPPPLSLKPFFTFSFLGGAGVGHINSMIALPGCSKRLNKAEVLYSKDSSKDLAASSSGSFCSPETSASAAQAALLSSCSSRPPQSLPVGIAVTSTLPTDNGSSNTHCRAILTIATPYSCTTYRTSLNDLPRADALSRVDSLVAAAVGVVEEGLSDGDLNISGCSIVSTVEKHEQLATYLASTPSKVMFPWAAGVDALETSSLLPGSFNPIHKGHVEMCGNEGGWYELSIGNVDKGFIAASEVKERCAAITELGGRVMVSNAALFSDKLLGWKMLNNNADVEFRVGDDTYVRIIDPKYYGDSKENMEKAMKELYDGGATFLVYPRTGGGEGAQPDPRPGVEYAKEWEKVDISSSEVRAGTKTAF</sequence>
<evidence type="ECO:0000313" key="1">
    <source>
        <dbReference type="EMBL" id="GMH98678.1"/>
    </source>
</evidence>
<accession>A0A9W7C5P2</accession>
<name>A0A9W7C5P2_9STRA</name>
<dbReference type="PANTHER" id="PTHR31285:SF0">
    <property type="entry name" value="NICOTINAMIDE MONONUCLEOTIDE ADENYLYLTRANSFERASE"/>
    <property type="match status" value="1"/>
</dbReference>
<comment type="caution">
    <text evidence="1">The sequence shown here is derived from an EMBL/GenBank/DDBJ whole genome shotgun (WGS) entry which is preliminary data.</text>
</comment>
<dbReference type="EMBL" id="BRXX01000223">
    <property type="protein sequence ID" value="GMH98678.1"/>
    <property type="molecule type" value="Genomic_DNA"/>
</dbReference>
<gene>
    <name evidence="1" type="ORF">TrVE_jg450</name>
</gene>